<dbReference type="InterPro" id="IPR016166">
    <property type="entry name" value="FAD-bd_PCMH"/>
</dbReference>
<name>A0ABX3NYC9_9BACT</name>
<comment type="cofactor">
    <cofactor evidence="1">
        <name>FAD</name>
        <dbReference type="ChEBI" id="CHEBI:57692"/>
    </cofactor>
</comment>
<evidence type="ECO:0000259" key="6">
    <source>
        <dbReference type="PROSITE" id="PS51387"/>
    </source>
</evidence>
<dbReference type="PANTHER" id="PTHR42973">
    <property type="entry name" value="BINDING OXIDOREDUCTASE, PUTATIVE (AFU_ORTHOLOGUE AFUA_1G17690)-RELATED"/>
    <property type="match status" value="1"/>
</dbReference>
<organism evidence="7 8">
    <name type="scientific">Niastella koreensis</name>
    <dbReference type="NCBI Taxonomy" id="354356"/>
    <lineage>
        <taxon>Bacteria</taxon>
        <taxon>Pseudomonadati</taxon>
        <taxon>Bacteroidota</taxon>
        <taxon>Chitinophagia</taxon>
        <taxon>Chitinophagales</taxon>
        <taxon>Chitinophagaceae</taxon>
        <taxon>Niastella</taxon>
    </lineage>
</organism>
<evidence type="ECO:0000313" key="8">
    <source>
        <dbReference type="Proteomes" id="UP000192277"/>
    </source>
</evidence>
<dbReference type="Gene3D" id="3.30.465.10">
    <property type="match status" value="2"/>
</dbReference>
<feature type="domain" description="FAD-binding PCMH-type" evidence="6">
    <location>
        <begin position="111"/>
        <end position="296"/>
    </location>
</feature>
<dbReference type="PANTHER" id="PTHR42973:SF39">
    <property type="entry name" value="FAD-BINDING PCMH-TYPE DOMAIN-CONTAINING PROTEIN"/>
    <property type="match status" value="1"/>
</dbReference>
<dbReference type="Proteomes" id="UP000192277">
    <property type="component" value="Unassembled WGS sequence"/>
</dbReference>
<dbReference type="PROSITE" id="PS51387">
    <property type="entry name" value="FAD_PCMH"/>
    <property type="match status" value="1"/>
</dbReference>
<dbReference type="Pfam" id="PF08031">
    <property type="entry name" value="BBE"/>
    <property type="match status" value="1"/>
</dbReference>
<proteinExistence type="inferred from homology"/>
<keyword evidence="5" id="KW-0560">Oxidoreductase</keyword>
<accession>A0ABX3NYC9</accession>
<comment type="caution">
    <text evidence="7">The sequence shown here is derived from an EMBL/GenBank/DDBJ whole genome shotgun (WGS) entry which is preliminary data.</text>
</comment>
<keyword evidence="4" id="KW-0274">FAD</keyword>
<evidence type="ECO:0000256" key="4">
    <source>
        <dbReference type="ARBA" id="ARBA00022827"/>
    </source>
</evidence>
<reference evidence="7 8" key="1">
    <citation type="submission" date="2016-04" db="EMBL/GenBank/DDBJ databases">
        <authorList>
            <person name="Chen L."/>
            <person name="Zhuang W."/>
            <person name="Wang G."/>
        </authorList>
    </citation>
    <scope>NUCLEOTIDE SEQUENCE [LARGE SCALE GENOMIC DNA]</scope>
    <source>
        <strain evidence="8">GR20</strain>
    </source>
</reference>
<dbReference type="Pfam" id="PF01565">
    <property type="entry name" value="FAD_binding_4"/>
    <property type="match status" value="1"/>
</dbReference>
<protein>
    <submittedName>
        <fullName evidence="7">FAD-linked oxidase</fullName>
    </submittedName>
</protein>
<evidence type="ECO:0000256" key="5">
    <source>
        <dbReference type="ARBA" id="ARBA00023002"/>
    </source>
</evidence>
<dbReference type="InterPro" id="IPR050416">
    <property type="entry name" value="FAD-linked_Oxidoreductase"/>
</dbReference>
<dbReference type="InterPro" id="IPR012951">
    <property type="entry name" value="BBE"/>
</dbReference>
<keyword evidence="3" id="KW-0285">Flavoprotein</keyword>
<evidence type="ECO:0000313" key="7">
    <source>
        <dbReference type="EMBL" id="OQP49872.1"/>
    </source>
</evidence>
<dbReference type="RefSeq" id="WP_014219540.1">
    <property type="nucleotide sequence ID" value="NZ_LWBO01000009.1"/>
</dbReference>
<comment type="similarity">
    <text evidence="2">Belongs to the oxygen-dependent FAD-linked oxidoreductase family.</text>
</comment>
<evidence type="ECO:0000256" key="1">
    <source>
        <dbReference type="ARBA" id="ARBA00001974"/>
    </source>
</evidence>
<dbReference type="SUPFAM" id="SSF56176">
    <property type="entry name" value="FAD-binding/transporter-associated domain-like"/>
    <property type="match status" value="1"/>
</dbReference>
<dbReference type="EMBL" id="LWBO01000009">
    <property type="protein sequence ID" value="OQP49872.1"/>
    <property type="molecule type" value="Genomic_DNA"/>
</dbReference>
<dbReference type="InterPro" id="IPR016169">
    <property type="entry name" value="FAD-bd_PCMH_sub2"/>
</dbReference>
<evidence type="ECO:0000256" key="3">
    <source>
        <dbReference type="ARBA" id="ARBA00022630"/>
    </source>
</evidence>
<gene>
    <name evidence="7" type="ORF">A4D02_27740</name>
</gene>
<keyword evidence="8" id="KW-1185">Reference proteome</keyword>
<evidence type="ECO:0000256" key="2">
    <source>
        <dbReference type="ARBA" id="ARBA00005466"/>
    </source>
</evidence>
<dbReference type="InterPro" id="IPR036318">
    <property type="entry name" value="FAD-bd_PCMH-like_sf"/>
</dbReference>
<dbReference type="InterPro" id="IPR006094">
    <property type="entry name" value="Oxid_FAD_bind_N"/>
</dbReference>
<sequence length="613" mass="67435">MQRRKFLKRAFILPAFTFSKRSLLTVLEACSRSLTFKRVRPTDPGWPSYKKWEKLKLEVNGNLIKIESPLNTCKIDAKGNACKEVFRELRNPYYIGDQPALTQSAGWLYAWTSSPSIYAVAAKTANDVAAAVNFARIHNLRLVVKGGGHSYQGTSNAPDSLLVWTRAMNKIELHDLFVPVGCESNQQPQQAVSIGAGAIWMHVYEAVTAKAGRYVQGGGCATVGVAGLIQSGGFGSYSKKYGLAAAALLEAEIITAKGKILVVNACQNPDLFWGLKGGGGGSLGVITKITLKTRELPTWFGAVSGSIKANSDAAYKKLIERLISFYNEQLFNPHWGEQFKFYADNHAAISMNFQGMESKEAKEIWKSFEDWVNSSPQEYSWQRPLDIVSLPAKYMWDSAILAKYAPSAIVKDDRPNAPSENIFWSGDQEQVGQFWHGYHSVWLPAELLEDSKQKQLVNALFTATRFWTVGLHFNKGLAGAPKEEIAAAKETATNPSVLTAFALAIIAGGDETGPVIPGISGHEPDIQAASHSADHINKAMVALRHIAPGTGSYVSESNFFEPDWQHSFWGTNYSKLSEVKKKYDPDGLFFVHHGVGSEEWSDDGFTRLHSTVA</sequence>